<evidence type="ECO:0000256" key="17">
    <source>
        <dbReference type="SAM" id="Phobius"/>
    </source>
</evidence>
<comment type="subunit">
    <text evidence="14">Interacts with CDCP1. Interacts (via C-terminus) with TIAM1 (via PDZ domain). Interacts with MDK.</text>
</comment>
<dbReference type="PANTHER" id="PTHR10915">
    <property type="entry name" value="SYNDECAN"/>
    <property type="match status" value="1"/>
</dbReference>
<feature type="region of interest" description="Disordered" evidence="16">
    <location>
        <begin position="1"/>
        <end position="164"/>
    </location>
</feature>
<evidence type="ECO:0000256" key="11">
    <source>
        <dbReference type="ARBA" id="ARBA00023180"/>
    </source>
</evidence>
<evidence type="ECO:0000256" key="13">
    <source>
        <dbReference type="ARBA" id="ARBA00045247"/>
    </source>
</evidence>
<evidence type="ECO:0000256" key="7">
    <source>
        <dbReference type="ARBA" id="ARBA00022729"/>
    </source>
</evidence>
<keyword evidence="20" id="KW-1185">Reference proteome</keyword>
<dbReference type="PROSITE" id="PS00964">
    <property type="entry name" value="SYNDECAN"/>
    <property type="match status" value="1"/>
</dbReference>
<evidence type="ECO:0000256" key="12">
    <source>
        <dbReference type="ARBA" id="ARBA00023207"/>
    </source>
</evidence>
<evidence type="ECO:0000256" key="3">
    <source>
        <dbReference type="ARBA" id="ARBA00005343"/>
    </source>
</evidence>
<dbReference type="GO" id="GO:0016477">
    <property type="term" value="P:cell migration"/>
    <property type="evidence" value="ECO:0007669"/>
    <property type="project" value="TreeGrafter"/>
</dbReference>
<dbReference type="EMBL" id="VOAJ01024670">
    <property type="protein sequence ID" value="KAF0870728.1"/>
    <property type="molecule type" value="Genomic_DNA"/>
</dbReference>
<evidence type="ECO:0000256" key="5">
    <source>
        <dbReference type="ARBA" id="ARBA00022553"/>
    </source>
</evidence>
<evidence type="ECO:0000256" key="6">
    <source>
        <dbReference type="ARBA" id="ARBA00022692"/>
    </source>
</evidence>
<evidence type="ECO:0000256" key="9">
    <source>
        <dbReference type="ARBA" id="ARBA00022989"/>
    </source>
</evidence>
<sequence length="262" mass="27288">SGALQDLTLSQQTASPWKDTELLTAMPTAPEPTGTDSVATSTSILQAAERPEDRDAVLPAGVEPGFTARGRETTHPPRETTLHPTTHRASTARATTAQVPATSHPHGDMQPEHHETSAPAGPSQLASHAPSVEDSGPSATEKAAEDGVSTQLPAGEGSGEQDFTFDVSGENTAVAAMEPDQRNQPPADHGATGASQGLLDRKEVLGGVIAGGLVGLIFAVCLVGFMLYRMKKKDEGSYSLEEPKQANGGASQKPSKQEEFYA</sequence>
<feature type="compositionally biased region" description="Basic and acidic residues" evidence="16">
    <location>
        <begin position="105"/>
        <end position="116"/>
    </location>
</feature>
<keyword evidence="9 17" id="KW-1133">Transmembrane helix</keyword>
<proteinExistence type="inferred from homology"/>
<dbReference type="SMART" id="SM00294">
    <property type="entry name" value="4.1m"/>
    <property type="match status" value="1"/>
</dbReference>
<dbReference type="AlphaFoldDB" id="A0A6G1A4H5"/>
<comment type="similarity">
    <text evidence="3 15">Belongs to the syndecan proteoglycan family.</text>
</comment>
<feature type="domain" description="Neurexin/syndecan/glycophorin C" evidence="18">
    <location>
        <begin position="227"/>
        <end position="245"/>
    </location>
</feature>
<evidence type="ECO:0000256" key="10">
    <source>
        <dbReference type="ARBA" id="ARBA00023136"/>
    </source>
</evidence>
<feature type="compositionally biased region" description="Polar residues" evidence="16">
    <location>
        <begin position="34"/>
        <end position="45"/>
    </location>
</feature>
<feature type="compositionally biased region" description="Low complexity" evidence="16">
    <location>
        <begin position="87"/>
        <end position="97"/>
    </location>
</feature>
<dbReference type="GO" id="GO:0005576">
    <property type="term" value="C:extracellular region"/>
    <property type="evidence" value="ECO:0007669"/>
    <property type="project" value="UniProtKB-SubCell"/>
</dbReference>
<accession>A0A6G1A4H5</accession>
<dbReference type="InterPro" id="IPR003585">
    <property type="entry name" value="Neurexin-like"/>
</dbReference>
<keyword evidence="8 15" id="KW-0654">Proteoglycan</keyword>
<dbReference type="InterPro" id="IPR030479">
    <property type="entry name" value="Syndecan_CS"/>
</dbReference>
<dbReference type="InterPro" id="IPR001050">
    <property type="entry name" value="Syndecan"/>
</dbReference>
<name>A0A6G1A4H5_CROCR</name>
<comment type="function">
    <text evidence="13">Cell surface proteoglycan that contains both heparan sulfate and chondroitin sulfate and that links the cytoskeleton to the interstitial matrix. Regulates exosome biogenesis in concert with SDCBP and PDCD6IP. Able to induce its own expression in dental mesenchymal cells and also in the neighboring dental epithelial cells via an MSX1-mediated pathway.</text>
</comment>
<dbReference type="GO" id="GO:0016020">
    <property type="term" value="C:membrane"/>
    <property type="evidence" value="ECO:0007669"/>
    <property type="project" value="UniProtKB-SubCell"/>
</dbReference>
<feature type="non-terminal residue" evidence="19">
    <location>
        <position position="262"/>
    </location>
</feature>
<evidence type="ECO:0000256" key="8">
    <source>
        <dbReference type="ARBA" id="ARBA00022974"/>
    </source>
</evidence>
<evidence type="ECO:0000256" key="2">
    <source>
        <dbReference type="ARBA" id="ARBA00004550"/>
    </source>
</evidence>
<dbReference type="Proteomes" id="UP000475037">
    <property type="component" value="Unassembled WGS sequence"/>
</dbReference>
<evidence type="ECO:0000313" key="19">
    <source>
        <dbReference type="EMBL" id="KAF0870728.1"/>
    </source>
</evidence>
<feature type="region of interest" description="Disordered" evidence="16">
    <location>
        <begin position="236"/>
        <end position="262"/>
    </location>
</feature>
<comment type="subcellular location">
    <subcellularLocation>
        <location evidence="1 15">Membrane</location>
        <topology evidence="1 15">Single-pass type I membrane protein</topology>
    </subcellularLocation>
    <subcellularLocation>
        <location evidence="2">Secreted</location>
        <location evidence="2">Extracellular exosome</location>
    </subcellularLocation>
</comment>
<keyword evidence="11 15" id="KW-0325">Glycoprotein</keyword>
<protein>
    <recommendedName>
        <fullName evidence="15">Syndecan</fullName>
    </recommendedName>
</protein>
<comment type="caution">
    <text evidence="19">The sequence shown here is derived from an EMBL/GenBank/DDBJ whole genome shotgun (WGS) entry which is preliminary data.</text>
</comment>
<evidence type="ECO:0000313" key="20">
    <source>
        <dbReference type="Proteomes" id="UP000475037"/>
    </source>
</evidence>
<keyword evidence="5" id="KW-0597">Phosphoprotein</keyword>
<evidence type="ECO:0000256" key="16">
    <source>
        <dbReference type="SAM" id="MobiDB-lite"/>
    </source>
</evidence>
<feature type="compositionally biased region" description="Basic and acidic residues" evidence="16">
    <location>
        <begin position="69"/>
        <end position="81"/>
    </location>
</feature>
<evidence type="ECO:0000259" key="18">
    <source>
        <dbReference type="SMART" id="SM00294"/>
    </source>
</evidence>
<keyword evidence="10 17" id="KW-0472">Membrane</keyword>
<keyword evidence="6 15" id="KW-0812">Transmembrane</keyword>
<dbReference type="InterPro" id="IPR027789">
    <property type="entry name" value="Syndecan/Neurexin_dom"/>
</dbReference>
<keyword evidence="12 15" id="KW-0357">Heparan sulfate</keyword>
<dbReference type="GO" id="GO:0009986">
    <property type="term" value="C:cell surface"/>
    <property type="evidence" value="ECO:0007669"/>
    <property type="project" value="TreeGrafter"/>
</dbReference>
<feature type="transmembrane region" description="Helical" evidence="17">
    <location>
        <begin position="204"/>
        <end position="228"/>
    </location>
</feature>
<feature type="non-terminal residue" evidence="19">
    <location>
        <position position="1"/>
    </location>
</feature>
<evidence type="ECO:0000256" key="1">
    <source>
        <dbReference type="ARBA" id="ARBA00004479"/>
    </source>
</evidence>
<evidence type="ECO:0000256" key="4">
    <source>
        <dbReference type="ARBA" id="ARBA00022525"/>
    </source>
</evidence>
<keyword evidence="7" id="KW-0732">Signal</keyword>
<reference evidence="19 20" key="1">
    <citation type="submission" date="2019-11" db="EMBL/GenBank/DDBJ databases">
        <authorList>
            <person name="Yang C."/>
            <person name="Li F."/>
        </authorList>
    </citation>
    <scope>NUCLEOTIDE SEQUENCE [LARGE SCALE GENOMIC DNA]</scope>
    <source>
        <strain evidence="19">KB4526</strain>
        <tissue evidence="19">Muscle</tissue>
    </source>
</reference>
<dbReference type="PANTHER" id="PTHR10915:SF5">
    <property type="entry name" value="SYNDECAN-1"/>
    <property type="match status" value="1"/>
</dbReference>
<keyword evidence="4" id="KW-0964">Secreted</keyword>
<evidence type="ECO:0000256" key="14">
    <source>
        <dbReference type="ARBA" id="ARBA00046939"/>
    </source>
</evidence>
<evidence type="ECO:0000256" key="15">
    <source>
        <dbReference type="RuleBase" id="RU000649"/>
    </source>
</evidence>
<organism evidence="19 20">
    <name type="scientific">Crocuta crocuta</name>
    <name type="common">Spotted hyena</name>
    <dbReference type="NCBI Taxonomy" id="9678"/>
    <lineage>
        <taxon>Eukaryota</taxon>
        <taxon>Metazoa</taxon>
        <taxon>Chordata</taxon>
        <taxon>Craniata</taxon>
        <taxon>Vertebrata</taxon>
        <taxon>Euteleostomi</taxon>
        <taxon>Mammalia</taxon>
        <taxon>Eutheria</taxon>
        <taxon>Laurasiatheria</taxon>
        <taxon>Carnivora</taxon>
        <taxon>Feliformia</taxon>
        <taxon>Hyaenidae</taxon>
        <taxon>Crocuta</taxon>
    </lineage>
</organism>
<gene>
    <name evidence="19" type="primary">Sdc1</name>
    <name evidence="19" type="ORF">FOF47_R09398</name>
</gene>
<dbReference type="Pfam" id="PF01034">
    <property type="entry name" value="Syndecan"/>
    <property type="match status" value="1"/>
</dbReference>